<comment type="subcellular location">
    <subcellularLocation>
        <location evidence="1">Cell envelope</location>
    </subcellularLocation>
</comment>
<evidence type="ECO:0000256" key="1">
    <source>
        <dbReference type="ARBA" id="ARBA00004196"/>
    </source>
</evidence>
<gene>
    <name evidence="4" type="ORF">ASEP1449_LOCUS17404</name>
</gene>
<evidence type="ECO:0000256" key="3">
    <source>
        <dbReference type="SAM" id="Phobius"/>
    </source>
</evidence>
<evidence type="ECO:0000313" key="4">
    <source>
        <dbReference type="EMBL" id="CAD9825570.1"/>
    </source>
</evidence>
<feature type="compositionally biased region" description="Basic and acidic residues" evidence="2">
    <location>
        <begin position="148"/>
        <end position="157"/>
    </location>
</feature>
<dbReference type="Gene3D" id="3.80.10.10">
    <property type="entry name" value="Ribonuclease Inhibitor"/>
    <property type="match status" value="1"/>
</dbReference>
<accession>A0A7S2UNV5</accession>
<evidence type="ECO:0000256" key="2">
    <source>
        <dbReference type="SAM" id="MobiDB-lite"/>
    </source>
</evidence>
<feature type="compositionally biased region" description="Polar residues" evidence="2">
    <location>
        <begin position="138"/>
        <end position="147"/>
    </location>
</feature>
<keyword evidence="3" id="KW-1133">Transmembrane helix</keyword>
<dbReference type="AlphaFoldDB" id="A0A7S2UNV5"/>
<dbReference type="PANTHER" id="PTHR48059:SF30">
    <property type="entry name" value="OS06G0587000 PROTEIN"/>
    <property type="match status" value="1"/>
</dbReference>
<dbReference type="PANTHER" id="PTHR48059">
    <property type="entry name" value="POLYGALACTURONASE INHIBITOR 1"/>
    <property type="match status" value="1"/>
</dbReference>
<feature type="transmembrane region" description="Helical" evidence="3">
    <location>
        <begin position="217"/>
        <end position="235"/>
    </location>
</feature>
<feature type="region of interest" description="Disordered" evidence="2">
    <location>
        <begin position="185"/>
        <end position="204"/>
    </location>
</feature>
<name>A0A7S2UNV5_9STRA</name>
<dbReference type="InterPro" id="IPR051848">
    <property type="entry name" value="PGIP"/>
</dbReference>
<keyword evidence="3" id="KW-0812">Transmembrane</keyword>
<keyword evidence="3" id="KW-0472">Membrane</keyword>
<proteinExistence type="predicted"/>
<feature type="compositionally biased region" description="Basic and acidic residues" evidence="2">
    <location>
        <begin position="24"/>
        <end position="35"/>
    </location>
</feature>
<protein>
    <submittedName>
        <fullName evidence="4">Uncharacterized protein</fullName>
    </submittedName>
</protein>
<dbReference type="SUPFAM" id="SSF52058">
    <property type="entry name" value="L domain-like"/>
    <property type="match status" value="1"/>
</dbReference>
<sequence>MERIEEEEDLEKKELLVGASGESGHGDDDLKKDNNTHGNRNVIKASSSQNDEISFNYRLDGDADNALVANGPPYWSLENDIANKNDNDMMMDDDDDDDPIRALEQPLLGSNDAAEDSSSSMLPYPFTFFEPQQQQQQPHDSLSSHWNPSHEHRNRNNSERPWYRTMWRRPAHEWTWIQAWRMPPPPHEYTETTSSQYDENENDEPTCACLDSRNRRVALGWVVVVLMAIWITHVYDIHFFRHHSHNDNDDDDDDGATLTRGEWIQSCATQLSSATLSSSSSFSSSLPDGGRREDILDWFLVGPGREFEPIPRHMTTPNSKNAAACDSLTLDSPAVHFASLYALLVLQADLNISLWENTDSHHKKTHKESNVRMTQTSMIQNVHDVCTKWHRVKCSSKKHEITGLYLSEMEGLAGRIPRELYGLQALERLELYGNPHLVGPIPWDVLGQLTELQQIYLHRTSLTGTLHQNDNSDVLLQSLQSLTNLEQVFLEHTLLEGTMPNALCQLRHRSNNNNTHGGGGGGGSLVDLHADCGGVTPRIHCDHPTCCTICDHHHDNENEHESH</sequence>
<dbReference type="InterPro" id="IPR032675">
    <property type="entry name" value="LRR_dom_sf"/>
</dbReference>
<feature type="region of interest" description="Disordered" evidence="2">
    <location>
        <begin position="131"/>
        <end position="157"/>
    </location>
</feature>
<feature type="region of interest" description="Disordered" evidence="2">
    <location>
        <begin position="1"/>
        <end position="51"/>
    </location>
</feature>
<reference evidence="4" key="1">
    <citation type="submission" date="2021-01" db="EMBL/GenBank/DDBJ databases">
        <authorList>
            <person name="Corre E."/>
            <person name="Pelletier E."/>
            <person name="Niang G."/>
            <person name="Scheremetjew M."/>
            <person name="Finn R."/>
            <person name="Kale V."/>
            <person name="Holt S."/>
            <person name="Cochrane G."/>
            <person name="Meng A."/>
            <person name="Brown T."/>
            <person name="Cohen L."/>
        </authorList>
    </citation>
    <scope>NUCLEOTIDE SEQUENCE</scope>
    <source>
        <strain evidence="4">CCMP2084</strain>
    </source>
</reference>
<dbReference type="EMBL" id="HBHQ01025769">
    <property type="protein sequence ID" value="CAD9825570.1"/>
    <property type="molecule type" value="Transcribed_RNA"/>
</dbReference>
<organism evidence="4">
    <name type="scientific">Attheya septentrionalis</name>
    <dbReference type="NCBI Taxonomy" id="420275"/>
    <lineage>
        <taxon>Eukaryota</taxon>
        <taxon>Sar</taxon>
        <taxon>Stramenopiles</taxon>
        <taxon>Ochrophyta</taxon>
        <taxon>Bacillariophyta</taxon>
        <taxon>Coscinodiscophyceae</taxon>
        <taxon>Chaetocerotophycidae</taxon>
        <taxon>Chaetocerotales</taxon>
        <taxon>Attheyaceae</taxon>
        <taxon>Attheya</taxon>
    </lineage>
</organism>
<feature type="compositionally biased region" description="Polar residues" evidence="2">
    <location>
        <begin position="36"/>
        <end position="51"/>
    </location>
</feature>